<comment type="caution">
    <text evidence="1">The sequence shown here is derived from an EMBL/GenBank/DDBJ whole genome shotgun (WGS) entry which is preliminary data.</text>
</comment>
<dbReference type="RefSeq" id="WP_241549836.1">
    <property type="nucleotide sequence ID" value="NZ_JANCNS010000001.1"/>
</dbReference>
<sequence>MGVIKLNDSSFISYRIAFEIKNDSISGYSITDMGGPHETKSNLEGFYNEESRELSFQEANIIYTKSPIIENDFCFVNFKGRVKDIYDVEEIEGIFRGLYSDGQSCLDGDIKMVSIEKIKKKAEKVDRKIQRVKRLDEDIKKKVSLAKTMDTLSMNIIASNENLNILTSDEEIELTIYDAGKEDDDRIDLIINGKKILENFVVTREKKIIPIKLKDEQTQIDVVALNVGTSPPNTVKIHFEDSRNYVTTLTNLKEGEKAGINIVKRK</sequence>
<protein>
    <submittedName>
        <fullName evidence="1">Uncharacterized protein</fullName>
    </submittedName>
</protein>
<evidence type="ECO:0000313" key="2">
    <source>
        <dbReference type="Proteomes" id="UP001155280"/>
    </source>
</evidence>
<keyword evidence="2" id="KW-1185">Reference proteome</keyword>
<accession>A0A9X2I520</accession>
<evidence type="ECO:0000313" key="1">
    <source>
        <dbReference type="EMBL" id="MCP9199517.1"/>
    </source>
</evidence>
<proteinExistence type="predicted"/>
<dbReference type="AlphaFoldDB" id="A0A9X2I520"/>
<dbReference type="Proteomes" id="UP001155280">
    <property type="component" value="Unassembled WGS sequence"/>
</dbReference>
<gene>
    <name evidence="1" type="ORF">MKO06_06340</name>
</gene>
<dbReference type="EMBL" id="JANCNS010000001">
    <property type="protein sequence ID" value="MCP9199517.1"/>
    <property type="molecule type" value="Genomic_DNA"/>
</dbReference>
<name>A0A9X2I520_9FLAO</name>
<reference evidence="1" key="1">
    <citation type="submission" date="2022-07" db="EMBL/GenBank/DDBJ databases">
        <title>Gramela sediminis sp. nov., isolated from deep-sea sediment of the Indian Ocean.</title>
        <authorList>
            <person name="Shi H."/>
        </authorList>
    </citation>
    <scope>NUCLEOTIDE SEQUENCE</scope>
    <source>
        <strain evidence="1">GC03-9</strain>
    </source>
</reference>
<organism evidence="1 2">
    <name type="scientific">Christiangramia oceanisediminis</name>
    <dbReference type="NCBI Taxonomy" id="2920386"/>
    <lineage>
        <taxon>Bacteria</taxon>
        <taxon>Pseudomonadati</taxon>
        <taxon>Bacteroidota</taxon>
        <taxon>Flavobacteriia</taxon>
        <taxon>Flavobacteriales</taxon>
        <taxon>Flavobacteriaceae</taxon>
        <taxon>Christiangramia</taxon>
    </lineage>
</organism>